<name>A0ABR2GR91_9EUKA</name>
<evidence type="ECO:0000313" key="1">
    <source>
        <dbReference type="EMBL" id="KAK8836458.1"/>
    </source>
</evidence>
<comment type="caution">
    <text evidence="1">The sequence shown here is derived from an EMBL/GenBank/DDBJ whole genome shotgun (WGS) entry which is preliminary data.</text>
</comment>
<reference evidence="1 2" key="1">
    <citation type="submission" date="2024-04" db="EMBL/GenBank/DDBJ databases">
        <title>Tritrichomonas musculus Genome.</title>
        <authorList>
            <person name="Alves-Ferreira E."/>
            <person name="Grigg M."/>
            <person name="Lorenzi H."/>
            <person name="Galac M."/>
        </authorList>
    </citation>
    <scope>NUCLEOTIDE SEQUENCE [LARGE SCALE GENOMIC DNA]</scope>
    <source>
        <strain evidence="1 2">EAF2021</strain>
    </source>
</reference>
<evidence type="ECO:0008006" key="3">
    <source>
        <dbReference type="Google" id="ProtNLM"/>
    </source>
</evidence>
<organism evidence="1 2">
    <name type="scientific">Tritrichomonas musculus</name>
    <dbReference type="NCBI Taxonomy" id="1915356"/>
    <lineage>
        <taxon>Eukaryota</taxon>
        <taxon>Metamonada</taxon>
        <taxon>Parabasalia</taxon>
        <taxon>Tritrichomonadida</taxon>
        <taxon>Tritrichomonadidae</taxon>
        <taxon>Tritrichomonas</taxon>
    </lineage>
</organism>
<sequence>MKTIYDVPLDKIIELYNLITDSNDDLNEILSAYDNDENQLRNDLNDEIADTLLDKYNYDGDYEDFNAIYYFIKGVKASDAHWESLMNIQPQPLIKQLHVPHAPKHPKQPKKYIDSDTSFFNKLKRLPKINDPLYDFNRQQSQLKFNRDLHKRDQSFLSQLMQHQNDFINFHSRPSNNNDESIDELFTPKELNAMTIKSFKQWKEFNEKHKDEQHQIVNDIMEQLETSPTDWTIDFEQLNQLGRELMFPLLKQFFEEHIDSLPITSKYKIRYNVNGRWRSFPFKSENYNKLMNKFNEQSFIFDMDTKPPEYFYENGGEELPDWSFFSALQFTKLIDVDSRNDIGGSFFHYLVKHNINKRIIKYLQRLQIFDKLIDEDNKQRDELNDCCFIYALKQTGCYSENDLNLMRLRINNRYLSQSSINSICEEFNIKIKLSFINEDDKHNKKKTVRSCSNGKYKSFMGIKDAKPNRTHTLESKGDRLERGLKNDPSNQDLQTPNIDAMTQKIATFSKLAPHFIQKSGRHF</sequence>
<protein>
    <recommendedName>
        <fullName evidence="3">Initiator binding domain-containing protein</fullName>
    </recommendedName>
</protein>
<keyword evidence="2" id="KW-1185">Reference proteome</keyword>
<gene>
    <name evidence="1" type="ORF">M9Y10_037717</name>
</gene>
<dbReference type="EMBL" id="JAPFFF010000065">
    <property type="protein sequence ID" value="KAK8836458.1"/>
    <property type="molecule type" value="Genomic_DNA"/>
</dbReference>
<dbReference type="Proteomes" id="UP001470230">
    <property type="component" value="Unassembled WGS sequence"/>
</dbReference>
<evidence type="ECO:0000313" key="2">
    <source>
        <dbReference type="Proteomes" id="UP001470230"/>
    </source>
</evidence>
<accession>A0ABR2GR91</accession>
<proteinExistence type="predicted"/>